<dbReference type="EMBL" id="CP010401">
    <property type="protein sequence ID" value="ALE02891.1"/>
    <property type="molecule type" value="Genomic_DNA"/>
</dbReference>
<reference evidence="1 2" key="1">
    <citation type="journal article" date="2015" name="Genome Announc.">
        <title>Complete Genome Sequence of Bartonella ancashensis Strain 20.00, Isolated from the Blood of a Patient with Verruga Peruana.</title>
        <authorList>
            <person name="Hang J."/>
            <person name="Mullins K.E."/>
            <person name="Clifford R.J."/>
            <person name="Onmus-Leone F."/>
            <person name="Yang Y."/>
            <person name="Jiang J."/>
            <person name="Leguia M."/>
            <person name="Kasper M.R."/>
            <person name="Maguina C."/>
            <person name="Lesho E.P."/>
            <person name="Jarman R.G."/>
            <person name="Richards A.L."/>
            <person name="Blazes D."/>
        </authorList>
    </citation>
    <scope>NUCLEOTIDE SEQUENCE [LARGE SCALE GENOMIC DNA]</scope>
    <source>
        <strain evidence="1 2">20.00</strain>
    </source>
</reference>
<keyword evidence="2" id="KW-1185">Reference proteome</keyword>
<evidence type="ECO:0000313" key="2">
    <source>
        <dbReference type="Proteomes" id="UP000057213"/>
    </source>
</evidence>
<name>A0A0M3T2I2_9HYPH</name>
<organism evidence="1 2">
    <name type="scientific">Bartonella ancashensis</name>
    <dbReference type="NCBI Taxonomy" id="1318743"/>
    <lineage>
        <taxon>Bacteria</taxon>
        <taxon>Pseudomonadati</taxon>
        <taxon>Pseudomonadota</taxon>
        <taxon>Alphaproteobacteria</taxon>
        <taxon>Hyphomicrobiales</taxon>
        <taxon>Bartonellaceae</taxon>
        <taxon>Bartonella</taxon>
    </lineage>
</organism>
<dbReference type="AlphaFoldDB" id="A0A0M3T2I2"/>
<proteinExistence type="predicted"/>
<accession>A0A0M3T2I2</accession>
<sequence length="45" mass="5274">MNFGLKKHFFQENKDFMSFAKILAKPKGGHSSMEYYGSLSQKTWK</sequence>
<gene>
    <name evidence="1" type="ORF">PU02_0077</name>
</gene>
<dbReference type="RefSeq" id="WP_158404006.1">
    <property type="nucleotide sequence ID" value="NZ_CP010401.1"/>
</dbReference>
<dbReference type="Proteomes" id="UP000057213">
    <property type="component" value="Chromosome"/>
</dbReference>
<dbReference type="STRING" id="1318743.PU02_0077"/>
<dbReference type="KEGG" id="banc:PU02_0077"/>
<protein>
    <submittedName>
        <fullName evidence="1">Anti-repressor protein</fullName>
    </submittedName>
</protein>
<evidence type="ECO:0000313" key="1">
    <source>
        <dbReference type="EMBL" id="ALE02891.1"/>
    </source>
</evidence>
<dbReference type="PATRIC" id="fig|1318743.3.peg.79"/>